<dbReference type="SUPFAM" id="SSF46548">
    <property type="entry name" value="alpha-helical ferredoxin"/>
    <property type="match status" value="1"/>
</dbReference>
<dbReference type="Gene3D" id="1.10.1060.10">
    <property type="entry name" value="Alpha-helical ferredoxin"/>
    <property type="match status" value="1"/>
</dbReference>
<reference evidence="5 6" key="1">
    <citation type="submission" date="2016-10" db="EMBL/GenBank/DDBJ databases">
        <authorList>
            <person name="de Groot N.N."/>
        </authorList>
    </citation>
    <scope>NUCLEOTIDE SEQUENCE [LARGE SCALE GENOMIC DNA]</scope>
    <source>
        <strain evidence="5 6">DSM 23413</strain>
    </source>
</reference>
<dbReference type="AlphaFoldDB" id="A0A1H5UHW8"/>
<evidence type="ECO:0000256" key="3">
    <source>
        <dbReference type="ARBA" id="ARBA00023014"/>
    </source>
</evidence>
<proteinExistence type="predicted"/>
<dbReference type="InterPro" id="IPR009051">
    <property type="entry name" value="Helical_ferredxn"/>
</dbReference>
<accession>A0A1H5UHW8</accession>
<dbReference type="InterPro" id="IPR017900">
    <property type="entry name" value="4Fe4S_Fe_S_CS"/>
</dbReference>
<evidence type="ECO:0000259" key="4">
    <source>
        <dbReference type="PROSITE" id="PS51379"/>
    </source>
</evidence>
<dbReference type="RefSeq" id="WP_104007312.1">
    <property type="nucleotide sequence ID" value="NZ_FNVD01000004.1"/>
</dbReference>
<evidence type="ECO:0000313" key="5">
    <source>
        <dbReference type="EMBL" id="SEF74655.1"/>
    </source>
</evidence>
<keyword evidence="2" id="KW-0408">Iron</keyword>
<dbReference type="Pfam" id="PF17179">
    <property type="entry name" value="Fer4_22"/>
    <property type="match status" value="1"/>
</dbReference>
<evidence type="ECO:0000256" key="2">
    <source>
        <dbReference type="ARBA" id="ARBA00023004"/>
    </source>
</evidence>
<dbReference type="PROSITE" id="PS51379">
    <property type="entry name" value="4FE4S_FER_2"/>
    <property type="match status" value="2"/>
</dbReference>
<name>A0A1H5UHW8_9RHOB</name>
<keyword evidence="6" id="KW-1185">Reference proteome</keyword>
<keyword evidence="3" id="KW-0411">Iron-sulfur</keyword>
<protein>
    <submittedName>
        <fullName evidence="5">4Fe-4S dicluster containing protein</fullName>
    </submittedName>
</protein>
<dbReference type="GO" id="GO:0051536">
    <property type="term" value="F:iron-sulfur cluster binding"/>
    <property type="evidence" value="ECO:0007669"/>
    <property type="project" value="UniProtKB-KW"/>
</dbReference>
<dbReference type="OrthoDB" id="9765258at2"/>
<evidence type="ECO:0000313" key="6">
    <source>
        <dbReference type="Proteomes" id="UP000236742"/>
    </source>
</evidence>
<feature type="domain" description="4Fe-4S ferredoxin-type" evidence="4">
    <location>
        <begin position="254"/>
        <end position="286"/>
    </location>
</feature>
<dbReference type="InterPro" id="IPR017896">
    <property type="entry name" value="4Fe4S_Fe-S-bd"/>
</dbReference>
<evidence type="ECO:0000256" key="1">
    <source>
        <dbReference type="ARBA" id="ARBA00022723"/>
    </source>
</evidence>
<organism evidence="5 6">
    <name type="scientific">Jhaorihella thermophila</name>
    <dbReference type="NCBI Taxonomy" id="488547"/>
    <lineage>
        <taxon>Bacteria</taxon>
        <taxon>Pseudomonadati</taxon>
        <taxon>Pseudomonadota</taxon>
        <taxon>Alphaproteobacteria</taxon>
        <taxon>Rhodobacterales</taxon>
        <taxon>Paracoccaceae</taxon>
        <taxon>Jhaorihella</taxon>
    </lineage>
</organism>
<dbReference type="PROSITE" id="PS00198">
    <property type="entry name" value="4FE4S_FER_1"/>
    <property type="match status" value="2"/>
</dbReference>
<dbReference type="PANTHER" id="PTHR40447">
    <property type="entry name" value="ANAEROBIC SULFITE REDUCTASE SUBUNIT A"/>
    <property type="match status" value="1"/>
</dbReference>
<dbReference type="PANTHER" id="PTHR40447:SF1">
    <property type="entry name" value="ANAEROBIC SULFITE REDUCTASE SUBUNIT A"/>
    <property type="match status" value="1"/>
</dbReference>
<feature type="domain" description="4Fe-4S ferredoxin-type" evidence="4">
    <location>
        <begin position="335"/>
        <end position="363"/>
    </location>
</feature>
<dbReference type="Proteomes" id="UP000236742">
    <property type="component" value="Unassembled WGS sequence"/>
</dbReference>
<dbReference type="GO" id="GO:0046872">
    <property type="term" value="F:metal ion binding"/>
    <property type="evidence" value="ECO:0007669"/>
    <property type="project" value="UniProtKB-KW"/>
</dbReference>
<sequence>MEPEDRVIVAIAGLNALIGALDRDGYRVLGPTVRDGVIACGDISGVDELPAGWSDEQDGGRYRLTRSGAETIFGFTSGAQAWKRFLHPPRQRLWRATRDGDRVRVHAEPAPDERFAFIGVRACDLHAIAIQDRVLTEGAYPDPFYTARRKELFIVAVNCARAGGTCFCTSMGTGPAATSGFDIALTELPGEGGSSFVAQAGSPRGAALLRDVADRPATAEECAAAEAIVARTAASMGRAMPDHDLRALLLDNPDHPRWDDVADRCLTCGNCTMVCPTCFCTTTEDSADLSGTESTRTQRWESCFTMDFSYIHGGSVRASSRARYRQWMTHKLATWIDQFGTSGCVGCGRCITWCPVGIDITEEVAAIAQG</sequence>
<keyword evidence="1" id="KW-0479">Metal-binding</keyword>
<gene>
    <name evidence="5" type="ORF">SAMN05421751_10478</name>
</gene>
<dbReference type="EMBL" id="FNVD01000004">
    <property type="protein sequence ID" value="SEF74655.1"/>
    <property type="molecule type" value="Genomic_DNA"/>
</dbReference>